<evidence type="ECO:0000313" key="6">
    <source>
        <dbReference type="Proteomes" id="UP000463051"/>
    </source>
</evidence>
<feature type="domain" description="N-acetyltransferase" evidence="4">
    <location>
        <begin position="12"/>
        <end position="181"/>
    </location>
</feature>
<gene>
    <name evidence="5" type="ORF">GJB61_30750</name>
</gene>
<sequence>MSLTLYQTSQGIYISPLQPEDAESLLELRLQNRIAHAPFEPKREEDFYTLNYQLQHINQRTEDALQDQAYMFGIFSLDGQLIGQITISNVVRGVGQFADMGYFLDHQMQGNGYMTAAVGLVLGYAFRALALHRVQAAILLHNEASRRVLEKSGFQAEGVARRFIKINGLWQDHQTYAILAEDILQDE</sequence>
<keyword evidence="6" id="KW-1185">Reference proteome</keyword>
<dbReference type="SUPFAM" id="SSF55729">
    <property type="entry name" value="Acyl-CoA N-acyltransferases (Nat)"/>
    <property type="match status" value="1"/>
</dbReference>
<dbReference type="InterPro" id="IPR000182">
    <property type="entry name" value="GNAT_dom"/>
</dbReference>
<dbReference type="Proteomes" id="UP000463051">
    <property type="component" value="Unassembled WGS sequence"/>
</dbReference>
<dbReference type="Pfam" id="PF13302">
    <property type="entry name" value="Acetyltransf_3"/>
    <property type="match status" value="1"/>
</dbReference>
<evidence type="ECO:0000256" key="3">
    <source>
        <dbReference type="ARBA" id="ARBA00038502"/>
    </source>
</evidence>
<dbReference type="EMBL" id="WJXB01000024">
    <property type="protein sequence ID" value="MRN57313.1"/>
    <property type="molecule type" value="Genomic_DNA"/>
</dbReference>
<comment type="similarity">
    <text evidence="3">Belongs to the acetyltransferase family. RimJ subfamily.</text>
</comment>
<protein>
    <submittedName>
        <fullName evidence="5">GNAT family N-acetyltransferase</fullName>
    </submittedName>
</protein>
<evidence type="ECO:0000256" key="1">
    <source>
        <dbReference type="ARBA" id="ARBA00022679"/>
    </source>
</evidence>
<dbReference type="InterPro" id="IPR051531">
    <property type="entry name" value="N-acetyltransferase"/>
</dbReference>
<dbReference type="PROSITE" id="PS51186">
    <property type="entry name" value="GNAT"/>
    <property type="match status" value="1"/>
</dbReference>
<dbReference type="RefSeq" id="WP_154122796.1">
    <property type="nucleotide sequence ID" value="NZ_WJXB01000024.1"/>
</dbReference>
<dbReference type="PANTHER" id="PTHR43792">
    <property type="entry name" value="GNAT FAMILY, PUTATIVE (AFU_ORTHOLOGUE AFUA_3G00765)-RELATED-RELATED"/>
    <property type="match status" value="1"/>
</dbReference>
<evidence type="ECO:0000259" key="4">
    <source>
        <dbReference type="PROSITE" id="PS51186"/>
    </source>
</evidence>
<organism evidence="5 6">
    <name type="scientific">Paenibacillus monticola</name>
    <dbReference type="NCBI Taxonomy" id="2666075"/>
    <lineage>
        <taxon>Bacteria</taxon>
        <taxon>Bacillati</taxon>
        <taxon>Bacillota</taxon>
        <taxon>Bacilli</taxon>
        <taxon>Bacillales</taxon>
        <taxon>Paenibacillaceae</taxon>
        <taxon>Paenibacillus</taxon>
    </lineage>
</organism>
<dbReference type="InterPro" id="IPR016181">
    <property type="entry name" value="Acyl_CoA_acyltransferase"/>
</dbReference>
<reference evidence="5 6" key="1">
    <citation type="submission" date="2019-11" db="EMBL/GenBank/DDBJ databases">
        <title>Paenibacillus monticola sp. nov., a novel PGPR strain isolated from mountain sample in China.</title>
        <authorList>
            <person name="Zhao Q."/>
            <person name="Li H.-P."/>
            <person name="Zhang J.-L."/>
        </authorList>
    </citation>
    <scope>NUCLEOTIDE SEQUENCE [LARGE SCALE GENOMIC DNA]</scope>
    <source>
        <strain evidence="5 6">LC-T2</strain>
    </source>
</reference>
<proteinExistence type="inferred from homology"/>
<dbReference type="Gene3D" id="3.40.630.30">
    <property type="match status" value="1"/>
</dbReference>
<evidence type="ECO:0000313" key="5">
    <source>
        <dbReference type="EMBL" id="MRN57313.1"/>
    </source>
</evidence>
<name>A0A7X2HBY3_9BACL</name>
<accession>A0A7X2HBY3</accession>
<comment type="caution">
    <text evidence="5">The sequence shown here is derived from an EMBL/GenBank/DDBJ whole genome shotgun (WGS) entry which is preliminary data.</text>
</comment>
<evidence type="ECO:0000256" key="2">
    <source>
        <dbReference type="ARBA" id="ARBA00023315"/>
    </source>
</evidence>
<dbReference type="AlphaFoldDB" id="A0A7X2HBY3"/>
<dbReference type="PANTHER" id="PTHR43792:SF8">
    <property type="entry name" value="[RIBOSOMAL PROTEIN US5]-ALANINE N-ACETYLTRANSFERASE"/>
    <property type="match status" value="1"/>
</dbReference>
<dbReference type="GO" id="GO:0008999">
    <property type="term" value="F:protein-N-terminal-alanine acetyltransferase activity"/>
    <property type="evidence" value="ECO:0007669"/>
    <property type="project" value="TreeGrafter"/>
</dbReference>
<dbReference type="GO" id="GO:0005737">
    <property type="term" value="C:cytoplasm"/>
    <property type="evidence" value="ECO:0007669"/>
    <property type="project" value="TreeGrafter"/>
</dbReference>
<keyword evidence="1 5" id="KW-0808">Transferase</keyword>
<keyword evidence="2" id="KW-0012">Acyltransferase</keyword>